<dbReference type="EMBL" id="JBHSBC010000019">
    <property type="protein sequence ID" value="MFC3982416.1"/>
    <property type="molecule type" value="Genomic_DNA"/>
</dbReference>
<dbReference type="InterPro" id="IPR027417">
    <property type="entry name" value="P-loop_NTPase"/>
</dbReference>
<reference evidence="2" key="1">
    <citation type="journal article" date="2019" name="Int. J. Syst. Evol. Microbiol.">
        <title>The Global Catalogue of Microorganisms (GCM) 10K type strain sequencing project: providing services to taxonomists for standard genome sequencing and annotation.</title>
        <authorList>
            <consortium name="The Broad Institute Genomics Platform"/>
            <consortium name="The Broad Institute Genome Sequencing Center for Infectious Disease"/>
            <person name="Wu L."/>
            <person name="Ma J."/>
        </authorList>
    </citation>
    <scope>NUCLEOTIDE SEQUENCE [LARGE SCALE GENOMIC DNA]</scope>
    <source>
        <strain evidence="2">TBRC 7912</strain>
    </source>
</reference>
<comment type="caution">
    <text evidence="1">The sequence shown here is derived from an EMBL/GenBank/DDBJ whole genome shotgun (WGS) entry which is preliminary data.</text>
</comment>
<accession>A0ABV8F3E8</accession>
<dbReference type="SUPFAM" id="SSF52540">
    <property type="entry name" value="P-loop containing nucleoside triphosphate hydrolases"/>
    <property type="match status" value="1"/>
</dbReference>
<evidence type="ECO:0000313" key="1">
    <source>
        <dbReference type="EMBL" id="MFC3982416.1"/>
    </source>
</evidence>
<sequence length="200" mass="21917">MDEIVSFERLADTVLRLPPSCGPVRLVTVDGPAGSGKTTFARRLGAALGAQVVSSDDFPVPWDEVPREWFRLVEEQVLGPLAAGEPGGYRRFDWAGGGYAERVEVPVAPALVLEGVSTARRTAPAALAVWVCASAEVRRARVLARDGAQLAEQWRRWWRAEETWFAADDTRARADLLVDGARVPGEFVRVPRDRVRQGLA</sequence>
<evidence type="ECO:0000313" key="2">
    <source>
        <dbReference type="Proteomes" id="UP001595698"/>
    </source>
</evidence>
<gene>
    <name evidence="1" type="ORF">ACFOYY_19885</name>
</gene>
<protein>
    <submittedName>
        <fullName evidence="1">Uridine kinase</fullName>
    </submittedName>
</protein>
<dbReference type="Proteomes" id="UP001595698">
    <property type="component" value="Unassembled WGS sequence"/>
</dbReference>
<dbReference type="RefSeq" id="WP_352011366.1">
    <property type="nucleotide sequence ID" value="NZ_JBHSBC010000019.1"/>
</dbReference>
<dbReference type="Pfam" id="PF13671">
    <property type="entry name" value="AAA_33"/>
    <property type="match status" value="1"/>
</dbReference>
<dbReference type="Gene3D" id="3.40.50.300">
    <property type="entry name" value="P-loop containing nucleotide triphosphate hydrolases"/>
    <property type="match status" value="1"/>
</dbReference>
<organism evidence="1 2">
    <name type="scientific">Streptosporangium jomthongense</name>
    <dbReference type="NCBI Taxonomy" id="1193683"/>
    <lineage>
        <taxon>Bacteria</taxon>
        <taxon>Bacillati</taxon>
        <taxon>Actinomycetota</taxon>
        <taxon>Actinomycetes</taxon>
        <taxon>Streptosporangiales</taxon>
        <taxon>Streptosporangiaceae</taxon>
        <taxon>Streptosporangium</taxon>
    </lineage>
</organism>
<keyword evidence="2" id="KW-1185">Reference proteome</keyword>
<keyword evidence="1" id="KW-0418">Kinase</keyword>
<name>A0ABV8F3E8_9ACTN</name>
<proteinExistence type="predicted"/>
<keyword evidence="1" id="KW-0808">Transferase</keyword>
<dbReference type="GO" id="GO:0016301">
    <property type="term" value="F:kinase activity"/>
    <property type="evidence" value="ECO:0007669"/>
    <property type="project" value="UniProtKB-KW"/>
</dbReference>